<accession>A0A0D2NM25</accession>
<dbReference type="Gene3D" id="3.40.120.10">
    <property type="entry name" value="Alpha-D-Glucose-1,6-Bisphosphate, subunit A, domain 3"/>
    <property type="match status" value="1"/>
</dbReference>
<evidence type="ECO:0000256" key="1">
    <source>
        <dbReference type="ARBA" id="ARBA00022723"/>
    </source>
</evidence>
<dbReference type="PANTHER" id="PTHR45745">
    <property type="entry name" value="PHOSPHOMANNOMUTASE 45A"/>
    <property type="match status" value="1"/>
</dbReference>
<dbReference type="GO" id="GO:0046872">
    <property type="term" value="F:metal ion binding"/>
    <property type="evidence" value="ECO:0007669"/>
    <property type="project" value="UniProtKB-KW"/>
</dbReference>
<dbReference type="GO" id="GO:0008973">
    <property type="term" value="F:phosphopentomutase activity"/>
    <property type="evidence" value="ECO:0007669"/>
    <property type="project" value="TreeGrafter"/>
</dbReference>
<evidence type="ECO:0000256" key="2">
    <source>
        <dbReference type="ARBA" id="ARBA00022842"/>
    </source>
</evidence>
<evidence type="ECO:0000256" key="3">
    <source>
        <dbReference type="ARBA" id="ARBA00023235"/>
    </source>
</evidence>
<proteinExistence type="predicted"/>
<dbReference type="Proteomes" id="UP000054498">
    <property type="component" value="Unassembled WGS sequence"/>
</dbReference>
<keyword evidence="3 5" id="KW-0413">Isomerase</keyword>
<dbReference type="Pfam" id="PF02880">
    <property type="entry name" value="PGM_PMM_III"/>
    <property type="match status" value="1"/>
</dbReference>
<keyword evidence="1" id="KW-0479">Metal-binding</keyword>
<sequence>MLSTAVSSKALAAMAAAEGFHFEETLTGFKWLGNIAARLESQGYTVLFAYEEAIGFMFNAVHKDKDGVSAAAAFAEMAAHHARAGRSLRSHLAALNEKYGPRAFLSGYFIADPPAKAAGLYDELRAGGNYPQVVGGVPVTGVRDMGVGLDTTRPDRAPALPWAAGDLMLTLYLPRGGFLTLRASATEPKLKYYLEVAGAPGEPPAAAAAAAEAVRRAVIHEIVRPEERGLGVQREG</sequence>
<name>A0A0D2NM25_9CHLO</name>
<dbReference type="EMBL" id="KK100468">
    <property type="protein sequence ID" value="KIZ05696.1"/>
    <property type="molecule type" value="Genomic_DNA"/>
</dbReference>
<dbReference type="AlphaFoldDB" id="A0A0D2NM25"/>
<reference evidence="5 6" key="1">
    <citation type="journal article" date="2013" name="BMC Genomics">
        <title>Reconstruction of the lipid metabolism for the microalga Monoraphidium neglectum from its genome sequence reveals characteristics suitable for biofuel production.</title>
        <authorList>
            <person name="Bogen C."/>
            <person name="Al-Dilaimi A."/>
            <person name="Albersmeier A."/>
            <person name="Wichmann J."/>
            <person name="Grundmann M."/>
            <person name="Rupp O."/>
            <person name="Lauersen K.J."/>
            <person name="Blifernez-Klassen O."/>
            <person name="Kalinowski J."/>
            <person name="Goesmann A."/>
            <person name="Mussgnug J.H."/>
            <person name="Kruse O."/>
        </authorList>
    </citation>
    <scope>NUCLEOTIDE SEQUENCE [LARGE SCALE GENOMIC DNA]</scope>
    <source>
        <strain evidence="5 6">SAG 48.87</strain>
    </source>
</reference>
<dbReference type="GO" id="GO:0006166">
    <property type="term" value="P:purine ribonucleoside salvage"/>
    <property type="evidence" value="ECO:0007669"/>
    <property type="project" value="TreeGrafter"/>
</dbReference>
<dbReference type="SUPFAM" id="SSF53738">
    <property type="entry name" value="Phosphoglucomutase, first 3 domains"/>
    <property type="match status" value="1"/>
</dbReference>
<evidence type="ECO:0000313" key="5">
    <source>
        <dbReference type="EMBL" id="KIZ05696.1"/>
    </source>
</evidence>
<dbReference type="KEGG" id="mng:MNEG_2258"/>
<keyword evidence="2" id="KW-0460">Magnesium</keyword>
<dbReference type="GO" id="GO:0004614">
    <property type="term" value="F:phosphoglucomutase activity"/>
    <property type="evidence" value="ECO:0007669"/>
    <property type="project" value="UniProtKB-EC"/>
</dbReference>
<evidence type="ECO:0000313" key="6">
    <source>
        <dbReference type="Proteomes" id="UP000054498"/>
    </source>
</evidence>
<evidence type="ECO:0000259" key="4">
    <source>
        <dbReference type="Pfam" id="PF02880"/>
    </source>
</evidence>
<gene>
    <name evidence="5" type="ORF">MNEG_2258</name>
</gene>
<dbReference type="EC" id="5.4.2.2" evidence="5"/>
<dbReference type="OrthoDB" id="8300170at2759"/>
<dbReference type="InterPro" id="IPR016055">
    <property type="entry name" value="A-D-PHexomutase_a/b/a-I/II/III"/>
</dbReference>
<keyword evidence="6" id="KW-1185">Reference proteome</keyword>
<dbReference type="GO" id="GO:0005975">
    <property type="term" value="P:carbohydrate metabolic process"/>
    <property type="evidence" value="ECO:0007669"/>
    <property type="project" value="InterPro"/>
</dbReference>
<dbReference type="InterPro" id="IPR005846">
    <property type="entry name" value="A-D-PHexomutase_a/b/a-III"/>
</dbReference>
<dbReference type="STRING" id="145388.A0A0D2NM25"/>
<protein>
    <submittedName>
        <fullName evidence="5">Phosphoglucomutase</fullName>
        <ecNumber evidence="5">5.4.2.2</ecNumber>
    </submittedName>
</protein>
<dbReference type="GO" id="GO:0005634">
    <property type="term" value="C:nucleus"/>
    <property type="evidence" value="ECO:0007669"/>
    <property type="project" value="TreeGrafter"/>
</dbReference>
<organism evidence="5 6">
    <name type="scientific">Monoraphidium neglectum</name>
    <dbReference type="NCBI Taxonomy" id="145388"/>
    <lineage>
        <taxon>Eukaryota</taxon>
        <taxon>Viridiplantae</taxon>
        <taxon>Chlorophyta</taxon>
        <taxon>core chlorophytes</taxon>
        <taxon>Chlorophyceae</taxon>
        <taxon>CS clade</taxon>
        <taxon>Sphaeropleales</taxon>
        <taxon>Selenastraceae</taxon>
        <taxon>Monoraphidium</taxon>
    </lineage>
</organism>
<dbReference type="GeneID" id="25735136"/>
<feature type="domain" description="Alpha-D-phosphohexomutase alpha/beta/alpha" evidence="4">
    <location>
        <begin position="3"/>
        <end position="98"/>
    </location>
</feature>
<dbReference type="PANTHER" id="PTHR45745:SF1">
    <property type="entry name" value="PHOSPHOGLUCOMUTASE 2B-RELATED"/>
    <property type="match status" value="1"/>
</dbReference>
<dbReference type="RefSeq" id="XP_013904715.1">
    <property type="nucleotide sequence ID" value="XM_014049261.1"/>
</dbReference>